<protein>
    <submittedName>
        <fullName evidence="4">Probable indole-3-acetic acid-amido synthetase GH3.8</fullName>
    </submittedName>
</protein>
<accession>A0A8B7Z0Z8</accession>
<dbReference type="Pfam" id="PF23571">
    <property type="entry name" value="GH3_M"/>
    <property type="match status" value="1"/>
</dbReference>
<organism evidence="3 4">
    <name type="scientific">Acanthaster planci</name>
    <name type="common">Crown-of-thorns starfish</name>
    <dbReference type="NCBI Taxonomy" id="133434"/>
    <lineage>
        <taxon>Eukaryota</taxon>
        <taxon>Metazoa</taxon>
        <taxon>Echinodermata</taxon>
        <taxon>Eleutherozoa</taxon>
        <taxon>Asterozoa</taxon>
        <taxon>Asteroidea</taxon>
        <taxon>Valvatacea</taxon>
        <taxon>Valvatida</taxon>
        <taxon>Acanthasteridae</taxon>
        <taxon>Acanthaster</taxon>
    </lineage>
</organism>
<sequence>MTDEFPLGARTVGVLSLISSLIAFHISSLRCSASHTLTSLLLSYKRHQGERLATPFIWVKANHTWKHPRETQEDLIRELTRRHAKTEYGRKNRLGEIQSLDDLRKKHPLTTYDHFKDYIQRLADGEEGLFLDEKPVRFAVTSGTTGIGKKIPLVNFWIEGDAQTRIISRLAMYRGTHTPSPVQKRGLLYTHKKALFTKSDQPVTPYTYIHHRDFKRLSDLSSPPLAFTITHEPSAMYVHMLFAIDDPNLALLSSMFTPQLFRALKSLETNWPAMLEDLSTGQINSKIPLIPDVRRSLEDYLRPDPARVSQLRREFEKGFHGIVKRIWPHLVATEGIDILGFREKLEETYSFGVPCVSWGYGGTEGGVMAANLWIHEKEPQYVFFPISAVFEFIPEENNLDEDPKTLLIDEVEVGARYELVMTTRSGLYRYRNGDIIQIVGFHENCPVMRMLYRTGEHVNLFSEKMNTQVIRNAMKVTFESWPGIHLVEWTVAESPLYDPNNSELYYILFVEVDPGEGELNVTQEQKAKFDECLQQEHAYYKFLRGSNTVSPAQVKLVRPGTFSELRDFTVSHTTASVNQYKTPRKLRTRKLIEWMMERRVIESGAK</sequence>
<feature type="domain" description="GH3 C-terminal" evidence="2">
    <location>
        <begin position="470"/>
        <end position="589"/>
    </location>
</feature>
<name>A0A8B7Z0Z8_ACAPL</name>
<dbReference type="PANTHER" id="PTHR31901:SF9">
    <property type="entry name" value="GH3 DOMAIN-CONTAINING PROTEIN"/>
    <property type="match status" value="1"/>
</dbReference>
<dbReference type="Pfam" id="PF03321">
    <property type="entry name" value="GH3"/>
    <property type="match status" value="1"/>
</dbReference>
<evidence type="ECO:0000313" key="3">
    <source>
        <dbReference type="Proteomes" id="UP000694845"/>
    </source>
</evidence>
<dbReference type="OrthoDB" id="10004661at2759"/>
<dbReference type="OMA" id="YRNAHFK"/>
<keyword evidence="3" id="KW-1185">Reference proteome</keyword>
<dbReference type="PANTHER" id="PTHR31901">
    <property type="entry name" value="GH3 DOMAIN-CONTAINING PROTEIN"/>
    <property type="match status" value="1"/>
</dbReference>
<dbReference type="GO" id="GO:0016881">
    <property type="term" value="F:acid-amino acid ligase activity"/>
    <property type="evidence" value="ECO:0007669"/>
    <property type="project" value="TreeGrafter"/>
</dbReference>
<dbReference type="RefSeq" id="XP_022098637.1">
    <property type="nucleotide sequence ID" value="XM_022242945.1"/>
</dbReference>
<dbReference type="Pfam" id="PF23572">
    <property type="entry name" value="GH3_C"/>
    <property type="match status" value="1"/>
</dbReference>
<dbReference type="GeneID" id="110983590"/>
<reference evidence="4" key="1">
    <citation type="submission" date="2025-08" db="UniProtKB">
        <authorList>
            <consortium name="RefSeq"/>
        </authorList>
    </citation>
    <scope>IDENTIFICATION</scope>
</reference>
<dbReference type="GO" id="GO:0005737">
    <property type="term" value="C:cytoplasm"/>
    <property type="evidence" value="ECO:0007669"/>
    <property type="project" value="TreeGrafter"/>
</dbReference>
<dbReference type="InterPro" id="IPR055377">
    <property type="entry name" value="GH3_M"/>
</dbReference>
<evidence type="ECO:0000313" key="4">
    <source>
        <dbReference type="RefSeq" id="XP_022098637.1"/>
    </source>
</evidence>
<proteinExistence type="predicted"/>
<dbReference type="InterPro" id="IPR055378">
    <property type="entry name" value="GH3_C"/>
</dbReference>
<dbReference type="InterPro" id="IPR004993">
    <property type="entry name" value="GH3"/>
</dbReference>
<evidence type="ECO:0000259" key="1">
    <source>
        <dbReference type="Pfam" id="PF23571"/>
    </source>
</evidence>
<dbReference type="KEGG" id="aplc:110983590"/>
<dbReference type="AlphaFoldDB" id="A0A8B7Z0Z8"/>
<feature type="domain" description="GH3 middle" evidence="1">
    <location>
        <begin position="381"/>
        <end position="453"/>
    </location>
</feature>
<evidence type="ECO:0000259" key="2">
    <source>
        <dbReference type="Pfam" id="PF23572"/>
    </source>
</evidence>
<dbReference type="Proteomes" id="UP000694845">
    <property type="component" value="Unplaced"/>
</dbReference>
<gene>
    <name evidence="4" type="primary">LOC110983590</name>
</gene>